<dbReference type="EMBL" id="JAXARY010000008">
    <property type="protein sequence ID" value="MDX8127751.1"/>
    <property type="molecule type" value="Genomic_DNA"/>
</dbReference>
<dbReference type="InterPro" id="IPR052411">
    <property type="entry name" value="c-mor_Regulatory_Protein"/>
</dbReference>
<proteinExistence type="predicted"/>
<dbReference type="Proteomes" id="UP001284537">
    <property type="component" value="Unassembled WGS sequence"/>
</dbReference>
<dbReference type="RefSeq" id="WP_319961522.1">
    <property type="nucleotide sequence ID" value="NZ_JAXARY010000008.1"/>
</dbReference>
<dbReference type="InterPro" id="IPR014875">
    <property type="entry name" value="Mor_transcription_activator"/>
</dbReference>
<accession>A0ABU4UEZ9</accession>
<sequence>MINAESIMRELENFVYREVFDEHGKKIALGCAAALFECLWLNFRKQTLYVPSADKQNSVLQERNKAIWREFNGNNHAELSIKYRLSLQQIYSITRRMRANPSGRGNRAGRPCAEAKDKPLILQVLEEYLPPELAKCGLSIEQASALADGIAGFLCQSFPGVSIRITDTLKAFREAAALPAAS</sequence>
<comment type="caution">
    <text evidence="2">The sequence shown here is derived from an EMBL/GenBank/DDBJ whole genome shotgun (WGS) entry which is preliminary data.</text>
</comment>
<gene>
    <name evidence="2" type="ORF">QLH52_10695</name>
</gene>
<dbReference type="Pfam" id="PF08765">
    <property type="entry name" value="Mor"/>
    <property type="match status" value="1"/>
</dbReference>
<feature type="domain" description="Mor transcription activator" evidence="1">
    <location>
        <begin position="27"/>
        <end position="100"/>
    </location>
</feature>
<name>A0ABU4UEZ9_9GAMM</name>
<reference evidence="2 3" key="1">
    <citation type="submission" date="2023-11" db="EMBL/GenBank/DDBJ databases">
        <authorList>
            <person name="Ouyang M.-Y."/>
        </authorList>
    </citation>
    <scope>NUCLEOTIDE SEQUENCE [LARGE SCALE GENOMIC DNA]</scope>
    <source>
        <strain evidence="2 3">OY6</strain>
    </source>
</reference>
<evidence type="ECO:0000259" key="1">
    <source>
        <dbReference type="Pfam" id="PF08765"/>
    </source>
</evidence>
<organism evidence="2 3">
    <name type="scientific">Methylomonas defluvii</name>
    <dbReference type="NCBI Taxonomy" id="3045149"/>
    <lineage>
        <taxon>Bacteria</taxon>
        <taxon>Pseudomonadati</taxon>
        <taxon>Pseudomonadota</taxon>
        <taxon>Gammaproteobacteria</taxon>
        <taxon>Methylococcales</taxon>
        <taxon>Methylococcaceae</taxon>
        <taxon>Methylomonas</taxon>
    </lineage>
</organism>
<dbReference type="SUPFAM" id="SSF46689">
    <property type="entry name" value="Homeodomain-like"/>
    <property type="match status" value="1"/>
</dbReference>
<dbReference type="PANTHER" id="PTHR37812:SF1">
    <property type="entry name" value="MU-LIKE PROPHAGE FLUMU PROTEIN C"/>
    <property type="match status" value="1"/>
</dbReference>
<protein>
    <submittedName>
        <fullName evidence="2">Mor transcription activator family protein</fullName>
    </submittedName>
</protein>
<dbReference type="PANTHER" id="PTHR37812">
    <property type="entry name" value="MU-LIKE PROPHAGE FLUMU PROTEIN C"/>
    <property type="match status" value="1"/>
</dbReference>
<keyword evidence="3" id="KW-1185">Reference proteome</keyword>
<evidence type="ECO:0000313" key="2">
    <source>
        <dbReference type="EMBL" id="MDX8127751.1"/>
    </source>
</evidence>
<evidence type="ECO:0000313" key="3">
    <source>
        <dbReference type="Proteomes" id="UP001284537"/>
    </source>
</evidence>
<dbReference type="InterPro" id="IPR009057">
    <property type="entry name" value="Homeodomain-like_sf"/>
</dbReference>
<dbReference type="Gene3D" id="1.10.10.60">
    <property type="entry name" value="Homeodomain-like"/>
    <property type="match status" value="1"/>
</dbReference>